<sequence length="191" mass="21565">MVADVYARFCEHRQKESDEHLRTLTATTLSLDATFRAASKASIVNDDRSRSSIFNGGLHTAVNQKSLIVAYASLYSICLHCCRSYLAFHSVGLKRRLALLNVDDPWAIVVDNCCHFRNAILQVFSDAVVVQDVWHVIMRYMVCVLGGTKNPHRREVAEDISSALIKAKAHDGIPARYWSKEEQEERLVKCV</sequence>
<reference evidence="1" key="1">
    <citation type="submission" date="2019-10" db="EMBL/GenBank/DDBJ databases">
        <authorList>
            <person name="Nor Muhammad N."/>
        </authorList>
    </citation>
    <scope>NUCLEOTIDE SEQUENCE</scope>
</reference>
<gene>
    <name evidence="1" type="primary">A0A0H2XHD4</name>
</gene>
<proteinExistence type="predicted"/>
<dbReference type="EMBL" id="LR730045">
    <property type="protein sequence ID" value="VWP02236.1"/>
    <property type="molecule type" value="Genomic_DNA"/>
</dbReference>
<evidence type="ECO:0000313" key="1">
    <source>
        <dbReference type="EMBL" id="VWP02236.1"/>
    </source>
</evidence>
<name>A0A5K1K7Q7_9APHY</name>
<organism evidence="1">
    <name type="scientific">Ganoderma boninense</name>
    <dbReference type="NCBI Taxonomy" id="34458"/>
    <lineage>
        <taxon>Eukaryota</taxon>
        <taxon>Fungi</taxon>
        <taxon>Dikarya</taxon>
        <taxon>Basidiomycota</taxon>
        <taxon>Agaricomycotina</taxon>
        <taxon>Agaricomycetes</taxon>
        <taxon>Polyporales</taxon>
        <taxon>Polyporaceae</taxon>
        <taxon>Ganoderma</taxon>
    </lineage>
</organism>
<accession>A0A5K1K7Q7</accession>
<protein>
    <submittedName>
        <fullName evidence="1">Amino acid permease family protein</fullName>
    </submittedName>
</protein>
<dbReference type="AlphaFoldDB" id="A0A5K1K7Q7"/>